<feature type="transmembrane region" description="Helical" evidence="1">
    <location>
        <begin position="203"/>
        <end position="221"/>
    </location>
</feature>
<dbReference type="OrthoDB" id="3430507at2"/>
<name>A0A2T0Q2N3_9ACTN</name>
<keyword evidence="1" id="KW-0812">Transmembrane</keyword>
<dbReference type="AlphaFoldDB" id="A0A2T0Q2N3"/>
<keyword evidence="1" id="KW-1133">Transmembrane helix</keyword>
<feature type="transmembrane region" description="Helical" evidence="1">
    <location>
        <begin position="116"/>
        <end position="138"/>
    </location>
</feature>
<gene>
    <name evidence="2" type="ORF">CLV72_105333</name>
</gene>
<dbReference type="Pfam" id="PF24686">
    <property type="entry name" value="FLQE3_permease"/>
    <property type="match status" value="1"/>
</dbReference>
<sequence length="235" mass="25556">MSALTATMRLELKLQRRYGFLYAAAFSGVLWLAVLLPIPSEYRDIAAPLVLFGDLTIVAFFFIAGSLFFEKGERTVFALVTTPLSFWEYLTAKLVTLTGLSVALSFAIVLPVHGLAFGAGLVLLGCLLMAPLMLLLSFVTAAPYAAISDWVVPSSFWIGLCSLPLLAYGGLWEHWSLYSVPTYGPLLLFGAAFGQLELSAGELVYAVVYPLLWMGVLLVLARRVFDRFIVAGEGA</sequence>
<evidence type="ECO:0000313" key="2">
    <source>
        <dbReference type="EMBL" id="PRX97980.1"/>
    </source>
</evidence>
<protein>
    <submittedName>
        <fullName evidence="2">Fluoroquinolone transport system permease protein</fullName>
    </submittedName>
</protein>
<dbReference type="Proteomes" id="UP000237846">
    <property type="component" value="Unassembled WGS sequence"/>
</dbReference>
<dbReference type="InterPro" id="IPR056926">
    <property type="entry name" value="FLQE3_permease"/>
</dbReference>
<dbReference type="RefSeq" id="WP_106247836.1">
    <property type="nucleotide sequence ID" value="NZ_PVZC01000005.1"/>
</dbReference>
<comment type="caution">
    <text evidence="2">The sequence shown here is derived from an EMBL/GenBank/DDBJ whole genome shotgun (WGS) entry which is preliminary data.</text>
</comment>
<feature type="transmembrane region" description="Helical" evidence="1">
    <location>
        <begin position="45"/>
        <end position="69"/>
    </location>
</feature>
<organism evidence="2 3">
    <name type="scientific">Allonocardiopsis opalescens</name>
    <dbReference type="NCBI Taxonomy" id="1144618"/>
    <lineage>
        <taxon>Bacteria</taxon>
        <taxon>Bacillati</taxon>
        <taxon>Actinomycetota</taxon>
        <taxon>Actinomycetes</taxon>
        <taxon>Streptosporangiales</taxon>
        <taxon>Allonocardiopsis</taxon>
    </lineage>
</organism>
<feature type="transmembrane region" description="Helical" evidence="1">
    <location>
        <begin position="150"/>
        <end position="171"/>
    </location>
</feature>
<keyword evidence="3" id="KW-1185">Reference proteome</keyword>
<evidence type="ECO:0000256" key="1">
    <source>
        <dbReference type="SAM" id="Phobius"/>
    </source>
</evidence>
<evidence type="ECO:0000313" key="3">
    <source>
        <dbReference type="Proteomes" id="UP000237846"/>
    </source>
</evidence>
<accession>A0A2T0Q2N3</accession>
<dbReference type="EMBL" id="PVZC01000005">
    <property type="protein sequence ID" value="PRX97980.1"/>
    <property type="molecule type" value="Genomic_DNA"/>
</dbReference>
<proteinExistence type="predicted"/>
<feature type="transmembrane region" description="Helical" evidence="1">
    <location>
        <begin position="90"/>
        <end position="110"/>
    </location>
</feature>
<reference evidence="2 3" key="1">
    <citation type="submission" date="2018-03" db="EMBL/GenBank/DDBJ databases">
        <title>Genomic Encyclopedia of Archaeal and Bacterial Type Strains, Phase II (KMG-II): from individual species to whole genera.</title>
        <authorList>
            <person name="Goeker M."/>
        </authorList>
    </citation>
    <scope>NUCLEOTIDE SEQUENCE [LARGE SCALE GENOMIC DNA]</scope>
    <source>
        <strain evidence="2 3">DSM 45601</strain>
    </source>
</reference>
<feature type="transmembrane region" description="Helical" evidence="1">
    <location>
        <begin position="20"/>
        <end position="39"/>
    </location>
</feature>
<keyword evidence="1" id="KW-0472">Membrane</keyword>